<proteinExistence type="predicted"/>
<reference evidence="2" key="1">
    <citation type="submission" date="2021-01" db="EMBL/GenBank/DDBJ databases">
        <authorList>
            <consortium name="Genoscope - CEA"/>
            <person name="William W."/>
        </authorList>
    </citation>
    <scope>NUCLEOTIDE SEQUENCE</scope>
</reference>
<evidence type="ECO:0008006" key="4">
    <source>
        <dbReference type="Google" id="ProtNLM"/>
    </source>
</evidence>
<comment type="caution">
    <text evidence="2">The sequence shown here is derived from an EMBL/GenBank/DDBJ whole genome shotgun (WGS) entry which is preliminary data.</text>
</comment>
<evidence type="ECO:0000256" key="1">
    <source>
        <dbReference type="SAM" id="Phobius"/>
    </source>
</evidence>
<sequence length="347" mass="41333">MKKLITLKSLSTLFLQEKTTFTQDLRVKLHWSISIKMQMIGDYQMSVIDLVYQFQQFSMNNPQFLDAHILQMPNVLIVQRDGIFWYQVISVYQFVEIMQYMEQKNMMTETQFLLMVISIANSSVPTIVNYANLDNAFNVNLVIRFNPSFVILFVEMNQLFIVKNMMMAILKNLMVFYKSIIFAKQNVNFVLINYAFDVKMDGNQLVINVNKFIMTIFWQYYQQNNVILMMIFIVMIVCNYGKKIAYIALHIINVNFADIHLNWSMKYINYTRDPVDILFLELNQRNPLLLMNQINIFWIIGKQSTQQIFFFFVISKAIIKMLPRSSKIFNLNLKQQYDLEIEKETRY</sequence>
<keyword evidence="1" id="KW-0812">Transmembrane</keyword>
<feature type="transmembrane region" description="Helical" evidence="1">
    <location>
        <begin position="216"/>
        <end position="237"/>
    </location>
</feature>
<keyword evidence="3" id="KW-1185">Reference proteome</keyword>
<dbReference type="Proteomes" id="UP000683925">
    <property type="component" value="Unassembled WGS sequence"/>
</dbReference>
<keyword evidence="1" id="KW-0472">Membrane</keyword>
<evidence type="ECO:0000313" key="3">
    <source>
        <dbReference type="Proteomes" id="UP000683925"/>
    </source>
</evidence>
<dbReference type="AlphaFoldDB" id="A0A8S1WRU3"/>
<keyword evidence="1" id="KW-1133">Transmembrane helix</keyword>
<organism evidence="2 3">
    <name type="scientific">Paramecium octaurelia</name>
    <dbReference type="NCBI Taxonomy" id="43137"/>
    <lineage>
        <taxon>Eukaryota</taxon>
        <taxon>Sar</taxon>
        <taxon>Alveolata</taxon>
        <taxon>Ciliophora</taxon>
        <taxon>Intramacronucleata</taxon>
        <taxon>Oligohymenophorea</taxon>
        <taxon>Peniculida</taxon>
        <taxon>Parameciidae</taxon>
        <taxon>Paramecium</taxon>
    </lineage>
</organism>
<feature type="transmembrane region" description="Helical" evidence="1">
    <location>
        <begin position="137"/>
        <end position="154"/>
    </location>
</feature>
<accession>A0A8S1WRU3</accession>
<evidence type="ECO:0000313" key="2">
    <source>
        <dbReference type="EMBL" id="CAD8191487.1"/>
    </source>
</evidence>
<feature type="transmembrane region" description="Helical" evidence="1">
    <location>
        <begin position="112"/>
        <end position="131"/>
    </location>
</feature>
<protein>
    <recommendedName>
        <fullName evidence="4">Transmembrane protein</fullName>
    </recommendedName>
</protein>
<gene>
    <name evidence="2" type="ORF">POCTA_138.1.T1000011</name>
</gene>
<dbReference type="EMBL" id="CAJJDP010000100">
    <property type="protein sequence ID" value="CAD8191487.1"/>
    <property type="molecule type" value="Genomic_DNA"/>
</dbReference>
<name>A0A8S1WRU3_PAROT</name>
<feature type="transmembrane region" description="Helical" evidence="1">
    <location>
        <begin position="175"/>
        <end position="196"/>
    </location>
</feature>